<dbReference type="CDD" id="cd02970">
    <property type="entry name" value="PRX_like2"/>
    <property type="match status" value="1"/>
</dbReference>
<dbReference type="PANTHER" id="PTHR28630">
    <property type="match status" value="1"/>
</dbReference>
<feature type="region of interest" description="Disordered" evidence="1">
    <location>
        <begin position="407"/>
        <end position="438"/>
    </location>
</feature>
<keyword evidence="3" id="KW-1185">Reference proteome</keyword>
<evidence type="ECO:0000313" key="3">
    <source>
        <dbReference type="Proteomes" id="UP000034680"/>
    </source>
</evidence>
<sequence length="438" mass="47777">MVASNPPAAEAAAEAKPNHESSAPSSPHHVEEKNRAADETSTQAPNPTRTTATTTTTQTGSLDKALEAGAAADEEKTAPEGSSTSKAREAEISASAAALAGAEKKETGASPRPSVQTDLDDDVYQADFQGEVMTNDELPSAETIRRIENYIVLDRHGKTHTFRSLYTGRSVARRVLVIFNCQEYLRSLSASITAESLLQLPIPTFIAVVGCGDPHLIDMYASETGCPFPVYADPTRKLYQELGMVKTLALGTRPAYMNKSIFKSSLDSIVQGVKQIKNGLALKAGDQRQIGGEFLFEPVDINSPEAESPSHEFDRKLKLDDKKNDENNKESVKTDGERLSDAAKRSRATSVVTDNDNDEEEEPSLVEEKKVTWCHRMRTTRDHAEIPELMEILGLTGHGKPIKDQKRWSKALGSRKGTGLSLANRMSRMSQHKVDDGI</sequence>
<dbReference type="Pfam" id="PF13911">
    <property type="entry name" value="AhpC-TSA_2"/>
    <property type="match status" value="1"/>
</dbReference>
<comment type="caution">
    <text evidence="2">The sequence shown here is derived from an EMBL/GenBank/DDBJ whole genome shotgun (WGS) entry which is preliminary data.</text>
</comment>
<dbReference type="InterPro" id="IPR032801">
    <property type="entry name" value="PXL2A/B/C"/>
</dbReference>
<dbReference type="Proteomes" id="UP000034680">
    <property type="component" value="Unassembled WGS sequence"/>
</dbReference>
<dbReference type="FunFam" id="3.40.30.10:FF:000404">
    <property type="entry name" value="WGS project CABT00000000 data, contig 2.14"/>
    <property type="match status" value="1"/>
</dbReference>
<feature type="compositionally biased region" description="Low complexity" evidence="1">
    <location>
        <begin position="92"/>
        <end position="101"/>
    </location>
</feature>
<dbReference type="OrthoDB" id="40334at2759"/>
<evidence type="ECO:0000256" key="1">
    <source>
        <dbReference type="SAM" id="MobiDB-lite"/>
    </source>
</evidence>
<feature type="compositionally biased region" description="Low complexity" evidence="1">
    <location>
        <begin position="42"/>
        <end position="59"/>
    </location>
</feature>
<evidence type="ECO:0000313" key="2">
    <source>
        <dbReference type="EMBL" id="KKY37229.1"/>
    </source>
</evidence>
<proteinExistence type="predicted"/>
<feature type="region of interest" description="Disordered" evidence="1">
    <location>
        <begin position="1"/>
        <end position="119"/>
    </location>
</feature>
<feature type="compositionally biased region" description="Basic and acidic residues" evidence="1">
    <location>
        <begin position="28"/>
        <end position="38"/>
    </location>
</feature>
<reference evidence="2 3" key="1">
    <citation type="submission" date="2015-05" db="EMBL/GenBank/DDBJ databases">
        <title>Distinctive expansion of gene families associated with plant cell wall degradation and secondary metabolism in the genomes of grapevine trunk pathogens.</title>
        <authorList>
            <person name="Lawrence D.P."/>
            <person name="Travadon R."/>
            <person name="Rolshausen P.E."/>
            <person name="Baumgartner K."/>
        </authorList>
    </citation>
    <scope>NUCLEOTIDE SEQUENCE [LARGE SCALE GENOMIC DNA]</scope>
    <source>
        <strain evidence="2">DA912</strain>
    </source>
</reference>
<feature type="region of interest" description="Disordered" evidence="1">
    <location>
        <begin position="301"/>
        <end position="364"/>
    </location>
</feature>
<feature type="compositionally biased region" description="Basic and acidic residues" evidence="1">
    <location>
        <begin position="308"/>
        <end position="344"/>
    </location>
</feature>
<feature type="compositionally biased region" description="Acidic residues" evidence="1">
    <location>
        <begin position="355"/>
        <end position="364"/>
    </location>
</feature>
<gene>
    <name evidence="2" type="ORF">UCDDA912_g02765</name>
</gene>
<dbReference type="EMBL" id="LCUC01000092">
    <property type="protein sequence ID" value="KKY37229.1"/>
    <property type="molecule type" value="Genomic_DNA"/>
</dbReference>
<name>A0A0G2FTF0_9PEZI</name>
<accession>A0A0G2FTF0</accession>
<reference evidence="2 3" key="2">
    <citation type="submission" date="2015-05" db="EMBL/GenBank/DDBJ databases">
        <authorList>
            <person name="Morales-Cruz A."/>
            <person name="Amrine K.C."/>
            <person name="Cantu D."/>
        </authorList>
    </citation>
    <scope>NUCLEOTIDE SEQUENCE [LARGE SCALE GENOMIC DNA]</scope>
    <source>
        <strain evidence="2">DA912</strain>
    </source>
</reference>
<organism evidence="2 3">
    <name type="scientific">Diaporthe ampelina</name>
    <dbReference type="NCBI Taxonomy" id="1214573"/>
    <lineage>
        <taxon>Eukaryota</taxon>
        <taxon>Fungi</taxon>
        <taxon>Dikarya</taxon>
        <taxon>Ascomycota</taxon>
        <taxon>Pezizomycotina</taxon>
        <taxon>Sordariomycetes</taxon>
        <taxon>Sordariomycetidae</taxon>
        <taxon>Diaporthales</taxon>
        <taxon>Diaporthaceae</taxon>
        <taxon>Diaporthe</taxon>
    </lineage>
</organism>
<dbReference type="STRING" id="1214573.A0A0G2FTF0"/>
<dbReference type="PANTHER" id="PTHR28630:SF3">
    <property type="entry name" value="PEROXIREDOXIN-LIKE 2C"/>
    <property type="match status" value="1"/>
</dbReference>
<dbReference type="AlphaFoldDB" id="A0A0G2FTF0"/>
<protein>
    <submittedName>
        <fullName evidence="2">Uncharacterized protein</fullName>
    </submittedName>
</protein>